<dbReference type="Gene3D" id="1.10.10.460">
    <property type="entry name" value="Ribonuclease hii. Domain 2"/>
    <property type="match status" value="1"/>
</dbReference>
<evidence type="ECO:0000256" key="1">
    <source>
        <dbReference type="ARBA" id="ARBA00000077"/>
    </source>
</evidence>
<dbReference type="InterPro" id="IPR001352">
    <property type="entry name" value="RNase_HII/HIII"/>
</dbReference>
<dbReference type="OrthoDB" id="7462577at2759"/>
<keyword evidence="7 8" id="KW-0378">Hydrolase</keyword>
<evidence type="ECO:0000256" key="4">
    <source>
        <dbReference type="ARBA" id="ARBA00022722"/>
    </source>
</evidence>
<sequence>MVLDPIALPLTSRLTPPNLKYNFLYYSDAPQVALDEPCVLGIDEAGRGPVLGPMVYGACYYPLSFEEEFKKLNFDDSKKLSKEKRETLFRLFETYKDKVGWIIHSLSPQFISTCMLRKNKYNLNDLAHDTTVGMIQKLVDLGVAIEHVYVDTVGPPKSYEQWLTKQFSTIKFRVAKRADSLYSCVSGASICAKVIRDSILENWEESLDLAISERLGSGYPADPLTKEWLAKSVDPVFGYYPVVRFSWSTIDDLLIKQGIKINWPESEALLGVQKLKSSSNVTFNSLLTGIFDHFTVKGGFM</sequence>
<evidence type="ECO:0000256" key="6">
    <source>
        <dbReference type="ARBA" id="ARBA00022759"/>
    </source>
</evidence>
<feature type="binding site" evidence="8">
    <location>
        <position position="44"/>
    </location>
    <ligand>
        <name>a divalent metal cation</name>
        <dbReference type="ChEBI" id="CHEBI:60240"/>
    </ligand>
</feature>
<dbReference type="OMA" id="REECRFF"/>
<organism evidence="11 12">
    <name type="scientific">Conidiobolus coronatus (strain ATCC 28846 / CBS 209.66 / NRRL 28638)</name>
    <name type="common">Delacroixia coronata</name>
    <dbReference type="NCBI Taxonomy" id="796925"/>
    <lineage>
        <taxon>Eukaryota</taxon>
        <taxon>Fungi</taxon>
        <taxon>Fungi incertae sedis</taxon>
        <taxon>Zoopagomycota</taxon>
        <taxon>Entomophthoromycotina</taxon>
        <taxon>Entomophthoromycetes</taxon>
        <taxon>Entomophthorales</taxon>
        <taxon>Ancylistaceae</taxon>
        <taxon>Conidiobolus</taxon>
    </lineage>
</organism>
<dbReference type="InterPro" id="IPR004649">
    <property type="entry name" value="RNase_H2_suA"/>
</dbReference>
<comment type="cofactor">
    <cofactor evidence="8">
        <name>Mn(2+)</name>
        <dbReference type="ChEBI" id="CHEBI:29035"/>
    </cofactor>
    <cofactor evidence="8">
        <name>Mg(2+)</name>
        <dbReference type="ChEBI" id="CHEBI:18420"/>
    </cofactor>
    <text evidence="8">Manganese or magnesium. Binds 1 divalent metal ion per monomer in the absence of substrate. May bind a second metal ion after substrate binding.</text>
</comment>
<dbReference type="SUPFAM" id="SSF53098">
    <property type="entry name" value="Ribonuclease H-like"/>
    <property type="match status" value="1"/>
</dbReference>
<evidence type="ECO:0000256" key="7">
    <source>
        <dbReference type="ARBA" id="ARBA00022801"/>
    </source>
</evidence>
<keyword evidence="6 8" id="KW-0255">Endonuclease</keyword>
<dbReference type="GO" id="GO:1990516">
    <property type="term" value="P:ribonucleotide excision repair"/>
    <property type="evidence" value="ECO:0007669"/>
    <property type="project" value="EnsemblFungi"/>
</dbReference>
<dbReference type="PANTHER" id="PTHR10954">
    <property type="entry name" value="RIBONUCLEASE H2 SUBUNIT A"/>
    <property type="match status" value="1"/>
</dbReference>
<dbReference type="GO" id="GO:0005634">
    <property type="term" value="C:nucleus"/>
    <property type="evidence" value="ECO:0007669"/>
    <property type="project" value="EnsemblFungi"/>
</dbReference>
<feature type="binding site" evidence="8">
    <location>
        <position position="151"/>
    </location>
    <ligand>
        <name>a divalent metal cation</name>
        <dbReference type="ChEBI" id="CHEBI:60240"/>
    </ligand>
</feature>
<dbReference type="AlphaFoldDB" id="A0A137P130"/>
<dbReference type="EMBL" id="KQ964570">
    <property type="protein sequence ID" value="KXN68581.1"/>
    <property type="molecule type" value="Genomic_DNA"/>
</dbReference>
<evidence type="ECO:0000313" key="11">
    <source>
        <dbReference type="EMBL" id="KXN68581.1"/>
    </source>
</evidence>
<dbReference type="EC" id="3.1.26.4" evidence="9"/>
<keyword evidence="4 8" id="KW-0540">Nuclease</keyword>
<proteinExistence type="inferred from homology"/>
<dbReference type="CDD" id="cd07181">
    <property type="entry name" value="RNase_HII_eukaryota_like"/>
    <property type="match status" value="1"/>
</dbReference>
<evidence type="ECO:0000313" key="12">
    <source>
        <dbReference type="Proteomes" id="UP000070444"/>
    </source>
</evidence>
<dbReference type="Pfam" id="PF01351">
    <property type="entry name" value="RNase_HII"/>
    <property type="match status" value="1"/>
</dbReference>
<reference evidence="11 12" key="1">
    <citation type="journal article" date="2015" name="Genome Biol. Evol.">
        <title>Phylogenomic analyses indicate that early fungi evolved digesting cell walls of algal ancestors of land plants.</title>
        <authorList>
            <person name="Chang Y."/>
            <person name="Wang S."/>
            <person name="Sekimoto S."/>
            <person name="Aerts A.L."/>
            <person name="Choi C."/>
            <person name="Clum A."/>
            <person name="LaButti K.M."/>
            <person name="Lindquist E.A."/>
            <person name="Yee Ngan C."/>
            <person name="Ohm R.A."/>
            <person name="Salamov A.A."/>
            <person name="Grigoriev I.V."/>
            <person name="Spatafora J.W."/>
            <person name="Berbee M.L."/>
        </authorList>
    </citation>
    <scope>NUCLEOTIDE SEQUENCE [LARGE SCALE GENOMIC DNA]</scope>
    <source>
        <strain evidence="11 12">NRRL 28638</strain>
    </source>
</reference>
<dbReference type="FunFam" id="3.30.420.10:FF:000016">
    <property type="entry name" value="Ribonuclease"/>
    <property type="match status" value="1"/>
</dbReference>
<keyword evidence="5 8" id="KW-0479">Metal-binding</keyword>
<evidence type="ECO:0000256" key="8">
    <source>
        <dbReference type="PROSITE-ProRule" id="PRU01319"/>
    </source>
</evidence>
<dbReference type="InterPro" id="IPR024567">
    <property type="entry name" value="RNase_HII/HIII_dom"/>
</dbReference>
<feature type="domain" description="RNase H type-2" evidence="10">
    <location>
        <begin position="37"/>
        <end position="259"/>
    </location>
</feature>
<dbReference type="GO" id="GO:0043137">
    <property type="term" value="P:DNA replication, removal of RNA primer"/>
    <property type="evidence" value="ECO:0007669"/>
    <property type="project" value="EnsemblFungi"/>
</dbReference>
<dbReference type="STRING" id="796925.A0A137P130"/>
<dbReference type="GO" id="GO:0004523">
    <property type="term" value="F:RNA-DNA hybrid ribonuclease activity"/>
    <property type="evidence" value="ECO:0007669"/>
    <property type="project" value="UniProtKB-UniRule"/>
</dbReference>
<feature type="binding site" evidence="8">
    <location>
        <position position="43"/>
    </location>
    <ligand>
        <name>a divalent metal cation</name>
        <dbReference type="ChEBI" id="CHEBI:60240"/>
    </ligand>
</feature>
<dbReference type="InterPro" id="IPR012337">
    <property type="entry name" value="RNaseH-like_sf"/>
</dbReference>
<dbReference type="FunFam" id="1.10.10.460:FF:000001">
    <property type="entry name" value="Ribonuclease"/>
    <property type="match status" value="1"/>
</dbReference>
<comment type="cofactor">
    <cofactor evidence="2">
        <name>Mg(2+)</name>
        <dbReference type="ChEBI" id="CHEBI:18420"/>
    </cofactor>
</comment>
<dbReference type="Proteomes" id="UP000070444">
    <property type="component" value="Unassembled WGS sequence"/>
</dbReference>
<dbReference type="PANTHER" id="PTHR10954:SF7">
    <property type="entry name" value="RIBONUCLEASE H2 SUBUNIT A"/>
    <property type="match status" value="1"/>
</dbReference>
<protein>
    <recommendedName>
        <fullName evidence="9">Ribonuclease</fullName>
        <ecNumber evidence="9">3.1.26.4</ecNumber>
    </recommendedName>
</protein>
<dbReference type="GO" id="GO:0032299">
    <property type="term" value="C:ribonuclease H2 complex"/>
    <property type="evidence" value="ECO:0007669"/>
    <property type="project" value="EnsemblFungi"/>
</dbReference>
<gene>
    <name evidence="11" type="ORF">CONCODRAFT_166450</name>
</gene>
<comment type="catalytic activity">
    <reaction evidence="1 8 9">
        <text>Endonucleolytic cleavage to 5'-phosphomonoester.</text>
        <dbReference type="EC" id="3.1.26.4"/>
    </reaction>
</comment>
<dbReference type="PROSITE" id="PS51975">
    <property type="entry name" value="RNASE_H_2"/>
    <property type="match status" value="1"/>
</dbReference>
<evidence type="ECO:0000256" key="2">
    <source>
        <dbReference type="ARBA" id="ARBA00001946"/>
    </source>
</evidence>
<dbReference type="NCBIfam" id="TIGR00729">
    <property type="entry name" value="ribonuclease HII"/>
    <property type="match status" value="1"/>
</dbReference>
<dbReference type="InterPro" id="IPR023160">
    <property type="entry name" value="RNase_HII_hlx-loop-hlx_cap_dom"/>
</dbReference>
<evidence type="ECO:0000259" key="10">
    <source>
        <dbReference type="PROSITE" id="PS51975"/>
    </source>
</evidence>
<evidence type="ECO:0000256" key="9">
    <source>
        <dbReference type="RuleBase" id="RU003515"/>
    </source>
</evidence>
<keyword evidence="12" id="KW-1185">Reference proteome</keyword>
<dbReference type="GO" id="GO:0046872">
    <property type="term" value="F:metal ion binding"/>
    <property type="evidence" value="ECO:0007669"/>
    <property type="project" value="UniProtKB-KW"/>
</dbReference>
<comment type="similarity">
    <text evidence="3">Belongs to the RNase HII family. Eukaryotic subfamily.</text>
</comment>
<dbReference type="Gene3D" id="3.30.420.10">
    <property type="entry name" value="Ribonuclease H-like superfamily/Ribonuclease H"/>
    <property type="match status" value="1"/>
</dbReference>
<comment type="function">
    <text evidence="9">Endonuclease that specifically degrades the RNA of RNA-DNA hybrids.</text>
</comment>
<dbReference type="GO" id="GO:0003723">
    <property type="term" value="F:RNA binding"/>
    <property type="evidence" value="ECO:0007669"/>
    <property type="project" value="UniProtKB-UniRule"/>
</dbReference>
<evidence type="ECO:0000256" key="5">
    <source>
        <dbReference type="ARBA" id="ARBA00022723"/>
    </source>
</evidence>
<name>A0A137P130_CONC2</name>
<dbReference type="InterPro" id="IPR036397">
    <property type="entry name" value="RNaseH_sf"/>
</dbReference>
<accession>A0A137P130</accession>
<evidence type="ECO:0000256" key="3">
    <source>
        <dbReference type="ARBA" id="ARBA00007058"/>
    </source>
</evidence>